<dbReference type="SUPFAM" id="SSF52374">
    <property type="entry name" value="Nucleotidylyl transferase"/>
    <property type="match status" value="1"/>
</dbReference>
<dbReference type="InterPro" id="IPR036986">
    <property type="entry name" value="S4_RNA-bd_sf"/>
</dbReference>
<dbReference type="GO" id="GO:0004831">
    <property type="term" value="F:tyrosine-tRNA ligase activity"/>
    <property type="evidence" value="ECO:0007669"/>
    <property type="project" value="UniProtKB-UniRule"/>
</dbReference>
<dbReference type="Gene3D" id="1.10.240.10">
    <property type="entry name" value="Tyrosyl-Transfer RNA Synthetase"/>
    <property type="match status" value="1"/>
</dbReference>
<gene>
    <name evidence="11 14" type="primary">tyrS</name>
    <name evidence="14" type="ordered locus">MEPCIT_425</name>
</gene>
<dbReference type="InterPro" id="IPR054608">
    <property type="entry name" value="SYY-like_C"/>
</dbReference>
<evidence type="ECO:0000256" key="4">
    <source>
        <dbReference type="ARBA" id="ARBA00022741"/>
    </source>
</evidence>
<feature type="binding site" evidence="11">
    <location>
        <position position="236"/>
    </location>
    <ligand>
        <name>ATP</name>
        <dbReference type="ChEBI" id="CHEBI:30616"/>
    </ligand>
</feature>
<dbReference type="Proteomes" id="UP000000504">
    <property type="component" value="Chromosome"/>
</dbReference>
<evidence type="ECO:0000256" key="12">
    <source>
        <dbReference type="PROSITE-ProRule" id="PRU00182"/>
    </source>
</evidence>
<keyword evidence="3 11" id="KW-0436">Ligase</keyword>
<dbReference type="InterPro" id="IPR024088">
    <property type="entry name" value="Tyr-tRNA-ligase_bac-type"/>
</dbReference>
<dbReference type="RefSeq" id="WP_013975800.1">
    <property type="nucleotide sequence ID" value="NC_015735.1"/>
</dbReference>
<dbReference type="PROSITE" id="PS50889">
    <property type="entry name" value="S4"/>
    <property type="match status" value="1"/>
</dbReference>
<dbReference type="Gene3D" id="3.10.290.10">
    <property type="entry name" value="RNA-binding S4 domain"/>
    <property type="match status" value="1"/>
</dbReference>
<evidence type="ECO:0000256" key="10">
    <source>
        <dbReference type="ARBA" id="ARBA00060965"/>
    </source>
</evidence>
<dbReference type="OrthoDB" id="9804243at2"/>
<evidence type="ECO:0000259" key="13">
    <source>
        <dbReference type="Pfam" id="PF22421"/>
    </source>
</evidence>
<keyword evidence="4 11" id="KW-0547">Nucleotide-binding</keyword>
<keyword evidence="7 11" id="KW-0648">Protein biosynthesis</keyword>
<comment type="catalytic activity">
    <reaction evidence="9 11">
        <text>tRNA(Tyr) + L-tyrosine + ATP = L-tyrosyl-tRNA(Tyr) + AMP + diphosphate + H(+)</text>
        <dbReference type="Rhea" id="RHEA:10220"/>
        <dbReference type="Rhea" id="RHEA-COMP:9706"/>
        <dbReference type="Rhea" id="RHEA-COMP:9707"/>
        <dbReference type="ChEBI" id="CHEBI:15378"/>
        <dbReference type="ChEBI" id="CHEBI:30616"/>
        <dbReference type="ChEBI" id="CHEBI:33019"/>
        <dbReference type="ChEBI" id="CHEBI:58315"/>
        <dbReference type="ChEBI" id="CHEBI:78442"/>
        <dbReference type="ChEBI" id="CHEBI:78536"/>
        <dbReference type="ChEBI" id="CHEBI:456215"/>
        <dbReference type="EC" id="6.1.1.1"/>
    </reaction>
</comment>
<evidence type="ECO:0000256" key="9">
    <source>
        <dbReference type="ARBA" id="ARBA00048248"/>
    </source>
</evidence>
<dbReference type="eggNOG" id="COG0162">
    <property type="taxonomic scope" value="Bacteria"/>
</dbReference>
<evidence type="ECO:0000256" key="7">
    <source>
        <dbReference type="ARBA" id="ARBA00022917"/>
    </source>
</evidence>
<dbReference type="STRING" id="903503.MEPCIT_425"/>
<reference key="1">
    <citation type="submission" date="2010-09" db="EMBL/GenBank/DDBJ databases">
        <title>An interdependent metabolic patchwork in the nested three-way symbiosis of mealybugs.</title>
        <authorList>
            <person name="McCutcheon J.P."/>
            <person name="von Dohlen C.D."/>
        </authorList>
    </citation>
    <scope>NUCLEOTIDE SEQUENCE</scope>
    <source>
        <strain>PCIT</strain>
    </source>
</reference>
<keyword evidence="6 12" id="KW-0694">RNA-binding</keyword>
<dbReference type="PANTHER" id="PTHR11766">
    <property type="entry name" value="TYROSYL-TRNA SYNTHETASE"/>
    <property type="match status" value="1"/>
</dbReference>
<evidence type="ECO:0000256" key="11">
    <source>
        <dbReference type="HAMAP-Rule" id="MF_02006"/>
    </source>
</evidence>
<dbReference type="EC" id="6.1.1.1" evidence="11"/>
<dbReference type="HOGENOM" id="CLU_024003_0_3_6"/>
<comment type="function">
    <text evidence="11">Catalyzes the attachment of tyrosine to tRNA(Tyr) in a two-step reaction: tyrosine is first activated by ATP to form Tyr-AMP and then transferred to the acceptor end of tRNA(Tyr).</text>
</comment>
<dbReference type="Gene3D" id="3.40.50.620">
    <property type="entry name" value="HUPs"/>
    <property type="match status" value="1"/>
</dbReference>
<dbReference type="FunFam" id="1.10.240.10:FF:000001">
    <property type="entry name" value="Tyrosine--tRNA ligase"/>
    <property type="match status" value="1"/>
</dbReference>
<feature type="binding site" evidence="11">
    <location>
        <position position="177"/>
    </location>
    <ligand>
        <name>L-tyrosine</name>
        <dbReference type="ChEBI" id="CHEBI:58315"/>
    </ligand>
</feature>
<accession>F7XY74</accession>
<name>F7XY74_MOREP</name>
<evidence type="ECO:0000256" key="2">
    <source>
        <dbReference type="ARBA" id="ARBA00022490"/>
    </source>
</evidence>
<evidence type="ECO:0000256" key="3">
    <source>
        <dbReference type="ARBA" id="ARBA00022598"/>
    </source>
</evidence>
<dbReference type="InterPro" id="IPR024107">
    <property type="entry name" value="Tyr-tRNA-ligase_bac_1"/>
</dbReference>
<dbReference type="CDD" id="cd00165">
    <property type="entry name" value="S4"/>
    <property type="match status" value="1"/>
</dbReference>
<keyword evidence="15" id="KW-1185">Reference proteome</keyword>
<evidence type="ECO:0000256" key="1">
    <source>
        <dbReference type="ARBA" id="ARBA00004496"/>
    </source>
</evidence>
<feature type="binding site" evidence="11">
    <location>
        <position position="173"/>
    </location>
    <ligand>
        <name>L-tyrosine</name>
        <dbReference type="ChEBI" id="CHEBI:58315"/>
    </ligand>
</feature>
<dbReference type="Pfam" id="PF00579">
    <property type="entry name" value="tRNA-synt_1b"/>
    <property type="match status" value="1"/>
</dbReference>
<comment type="subunit">
    <text evidence="11">Homodimer.</text>
</comment>
<dbReference type="PROSITE" id="PS00178">
    <property type="entry name" value="AA_TRNA_LIGASE_I"/>
    <property type="match status" value="1"/>
</dbReference>
<dbReference type="KEGG" id="men:MEPCIT_425"/>
<dbReference type="InterPro" id="IPR002305">
    <property type="entry name" value="aa-tRNA-synth_Ic"/>
</dbReference>
<dbReference type="SUPFAM" id="SSF55174">
    <property type="entry name" value="Alpha-L RNA-binding motif"/>
    <property type="match status" value="1"/>
</dbReference>
<comment type="similarity">
    <text evidence="10 11">Belongs to the class-I aminoacyl-tRNA synthetase family. TyrS type 1 subfamily.</text>
</comment>
<dbReference type="HAMAP" id="MF_02006">
    <property type="entry name" value="Tyr_tRNA_synth_type1"/>
    <property type="match status" value="1"/>
</dbReference>
<evidence type="ECO:0000313" key="14">
    <source>
        <dbReference type="EMBL" id="AEI75050.1"/>
    </source>
</evidence>
<dbReference type="PRINTS" id="PR01040">
    <property type="entry name" value="TRNASYNTHTYR"/>
</dbReference>
<keyword evidence="5 11" id="KW-0067">ATP-binding</keyword>
<organism evidence="14 15">
    <name type="scientific">Moranella endobia (strain PCIT)</name>
    <dbReference type="NCBI Taxonomy" id="903503"/>
    <lineage>
        <taxon>Bacteria</taxon>
        <taxon>Pseudomonadati</taxon>
        <taxon>Pseudomonadota</taxon>
        <taxon>Gammaproteobacteria</taxon>
        <taxon>Enterobacterales</taxon>
        <taxon>Enterobacteriaceae</taxon>
        <taxon>Candidatus Moranella</taxon>
    </lineage>
</organism>
<dbReference type="GO" id="GO:0042803">
    <property type="term" value="F:protein homodimerization activity"/>
    <property type="evidence" value="ECO:0007669"/>
    <property type="project" value="UniProtKB-ARBA"/>
</dbReference>
<sequence length="422" mass="47685">MASLIQQLQERDLIAQITDEQALAEQLSAGPIALYCGFDPTADSLHLGHLVPLLCLKRFQLAGHRPVVLIGGATGLIGDPSFKATERKLNITDNVQEWMRNIERQVSLFLDFGSSANSAIAANNYDWFESMNLITFLLNIGKHFSINQMINKASVKQRFFREDSGISFTEFAYSLLQSYDFACLYKQYGVKLQIGGSDQWGNITYGIDLTRRLHQQKVYGLTVPLITKADGTKFGKTESGTVWLDARKTSPYKFYQFWINTADSDVYNFLKRFTFMTVSAIEALEREDRDRYKSPLAQYVLAEEVTRIVHGEQGLATAKRITASLFTGKLADLTEDDLTQLAQDGMPTLVIERGANLQQALVATELAQSRRQARTMISSNAVAVNGEKQADLDYVFNDVDRLYGRYTLLRIGKKHYYLLNWQ</sequence>
<dbReference type="GO" id="GO:0005829">
    <property type="term" value="C:cytosol"/>
    <property type="evidence" value="ECO:0007669"/>
    <property type="project" value="TreeGrafter"/>
</dbReference>
<dbReference type="GO" id="GO:0003723">
    <property type="term" value="F:RNA binding"/>
    <property type="evidence" value="ECO:0007669"/>
    <property type="project" value="UniProtKB-KW"/>
</dbReference>
<dbReference type="FunFam" id="3.40.50.620:FF:000008">
    <property type="entry name" value="Tyrosine--tRNA ligase"/>
    <property type="match status" value="1"/>
</dbReference>
<dbReference type="Pfam" id="PF22421">
    <property type="entry name" value="SYY_C-terminal"/>
    <property type="match status" value="1"/>
</dbReference>
<comment type="subcellular location">
    <subcellularLocation>
        <location evidence="1 11">Cytoplasm</location>
    </subcellularLocation>
</comment>
<feature type="short sequence motif" description="'HIGH' region" evidence="11">
    <location>
        <begin position="40"/>
        <end position="49"/>
    </location>
</feature>
<dbReference type="CDD" id="cd00805">
    <property type="entry name" value="TyrRS_core"/>
    <property type="match status" value="1"/>
</dbReference>
<dbReference type="AlphaFoldDB" id="F7XY74"/>
<keyword evidence="2 11" id="KW-0963">Cytoplasm</keyword>
<dbReference type="InterPro" id="IPR014729">
    <property type="entry name" value="Rossmann-like_a/b/a_fold"/>
</dbReference>
<dbReference type="InterPro" id="IPR001412">
    <property type="entry name" value="aa-tRNA-synth_I_CS"/>
</dbReference>
<feature type="binding site" evidence="11">
    <location>
        <position position="35"/>
    </location>
    <ligand>
        <name>L-tyrosine</name>
        <dbReference type="ChEBI" id="CHEBI:58315"/>
    </ligand>
</feature>
<feature type="domain" description="Tyrosine--tRNA ligase SYY-like C-terminal" evidence="13">
    <location>
        <begin position="338"/>
        <end position="419"/>
    </location>
</feature>
<keyword evidence="8 11" id="KW-0030">Aminoacyl-tRNA synthetase</keyword>
<dbReference type="NCBIfam" id="TIGR00234">
    <property type="entry name" value="tyrS"/>
    <property type="match status" value="1"/>
</dbReference>
<evidence type="ECO:0000256" key="6">
    <source>
        <dbReference type="ARBA" id="ARBA00022884"/>
    </source>
</evidence>
<dbReference type="GO" id="GO:0005524">
    <property type="term" value="F:ATP binding"/>
    <property type="evidence" value="ECO:0007669"/>
    <property type="project" value="UniProtKB-UniRule"/>
</dbReference>
<evidence type="ECO:0000313" key="15">
    <source>
        <dbReference type="Proteomes" id="UP000000504"/>
    </source>
</evidence>
<feature type="short sequence motif" description="'KMSKS' region" evidence="11">
    <location>
        <begin position="233"/>
        <end position="237"/>
    </location>
</feature>
<reference evidence="14 15" key="2">
    <citation type="journal article" date="2011" name="Curr. Biol.">
        <title>An interdependent metabolic patchwork in the nested symbiosis of mealybugs.</title>
        <authorList>
            <person name="McCutcheon J.P."/>
            <person name="von Dohlen C.D."/>
        </authorList>
    </citation>
    <scope>NUCLEOTIDE SEQUENCE [LARGE SCALE GENOMIC DNA]</scope>
    <source>
        <strain evidence="14 15">PCIT</strain>
    </source>
</reference>
<evidence type="ECO:0000256" key="8">
    <source>
        <dbReference type="ARBA" id="ARBA00023146"/>
    </source>
</evidence>
<dbReference type="GO" id="GO:0006437">
    <property type="term" value="P:tyrosyl-tRNA aminoacylation"/>
    <property type="evidence" value="ECO:0007669"/>
    <property type="project" value="UniProtKB-UniRule"/>
</dbReference>
<dbReference type="PANTHER" id="PTHR11766:SF0">
    <property type="entry name" value="TYROSINE--TRNA LIGASE, MITOCHONDRIAL"/>
    <property type="match status" value="1"/>
</dbReference>
<dbReference type="InterPro" id="IPR002307">
    <property type="entry name" value="Tyr-tRNA-ligase"/>
</dbReference>
<dbReference type="EMBL" id="CP002243">
    <property type="protein sequence ID" value="AEI75050.1"/>
    <property type="molecule type" value="Genomic_DNA"/>
</dbReference>
<evidence type="ECO:0000256" key="5">
    <source>
        <dbReference type="ARBA" id="ARBA00022840"/>
    </source>
</evidence>
<protein>
    <recommendedName>
        <fullName evidence="11">Tyrosine--tRNA ligase</fullName>
        <ecNumber evidence="11">6.1.1.1</ecNumber>
    </recommendedName>
    <alternativeName>
        <fullName evidence="11">Tyrosyl-tRNA synthetase</fullName>
        <shortName evidence="11">TyrRS</shortName>
    </alternativeName>
</protein>
<proteinExistence type="inferred from homology"/>